<dbReference type="AlphaFoldDB" id="E3HC43"/>
<dbReference type="OrthoDB" id="9769193at2"/>
<name>E3HC43_ILYPC</name>
<geneLocation type="plasmid" evidence="5 6">
    <name>pILYOP01</name>
</geneLocation>
<keyword evidence="5" id="KW-0614">Plasmid</keyword>
<reference evidence="5 6" key="1">
    <citation type="journal article" date="2010" name="Stand. Genomic Sci.">
        <title>Complete genome sequence of Ilyobacter polytropus type strain (CuHbu1).</title>
        <authorList>
            <person name="Sikorski J."/>
            <person name="Chertkov O."/>
            <person name="Lapidus A."/>
            <person name="Nolan M."/>
            <person name="Lucas S."/>
            <person name="Del Rio T.G."/>
            <person name="Tice H."/>
            <person name="Cheng J.F."/>
            <person name="Tapia R."/>
            <person name="Han C."/>
            <person name="Goodwin L."/>
            <person name="Pitluck S."/>
            <person name="Liolios K."/>
            <person name="Ivanova N."/>
            <person name="Mavromatis K."/>
            <person name="Mikhailova N."/>
            <person name="Pati A."/>
            <person name="Chen A."/>
            <person name="Palaniappan K."/>
            <person name="Land M."/>
            <person name="Hauser L."/>
            <person name="Chang Y.J."/>
            <person name="Jeffries C.D."/>
            <person name="Brambilla E."/>
            <person name="Yasawong M."/>
            <person name="Rohde M."/>
            <person name="Pukall R."/>
            <person name="Spring S."/>
            <person name="Goker M."/>
            <person name="Woyke T."/>
            <person name="Bristow J."/>
            <person name="Eisen J.A."/>
            <person name="Markowitz V."/>
            <person name="Hugenholtz P."/>
            <person name="Kyrpides N.C."/>
            <person name="Klenk H.P."/>
        </authorList>
    </citation>
    <scope>NUCLEOTIDE SEQUENCE [LARGE SCALE GENOMIC DNA]</scope>
    <source>
        <strain evidence="6">ATCC 51220 / DSM 2926 / LMG 16218 / CuHBu1</strain>
        <plasmid evidence="6">pILYOP01</plasmid>
    </source>
</reference>
<evidence type="ECO:0000256" key="3">
    <source>
        <dbReference type="ARBA" id="ARBA00022729"/>
    </source>
</evidence>
<evidence type="ECO:0000256" key="2">
    <source>
        <dbReference type="ARBA" id="ARBA00007639"/>
    </source>
</evidence>
<evidence type="ECO:0000259" key="4">
    <source>
        <dbReference type="Pfam" id="PF13407"/>
    </source>
</evidence>
<dbReference type="SUPFAM" id="SSF53822">
    <property type="entry name" value="Periplasmic binding protein-like I"/>
    <property type="match status" value="1"/>
</dbReference>
<dbReference type="CDD" id="cd06301">
    <property type="entry name" value="PBP1_rhizopine_binding-like"/>
    <property type="match status" value="1"/>
</dbReference>
<dbReference type="EMBL" id="CP002282">
    <property type="protein sequence ID" value="ADO83886.1"/>
    <property type="molecule type" value="Genomic_DNA"/>
</dbReference>
<comment type="subcellular location">
    <subcellularLocation>
        <location evidence="1">Cell envelope</location>
    </subcellularLocation>
</comment>
<dbReference type="RefSeq" id="WP_013388548.1">
    <property type="nucleotide sequence ID" value="NC_014633.1"/>
</dbReference>
<dbReference type="GO" id="GO:0030246">
    <property type="term" value="F:carbohydrate binding"/>
    <property type="evidence" value="ECO:0007669"/>
    <property type="project" value="UniProtKB-ARBA"/>
</dbReference>
<evidence type="ECO:0000313" key="6">
    <source>
        <dbReference type="Proteomes" id="UP000006875"/>
    </source>
</evidence>
<dbReference type="HOGENOM" id="CLU_037628_3_1_0"/>
<organism evidence="5 6">
    <name type="scientific">Ilyobacter polytropus (strain ATCC 51220 / DSM 2926 / LMG 16218 / CuHBu1)</name>
    <dbReference type="NCBI Taxonomy" id="572544"/>
    <lineage>
        <taxon>Bacteria</taxon>
        <taxon>Fusobacteriati</taxon>
        <taxon>Fusobacteriota</taxon>
        <taxon>Fusobacteriia</taxon>
        <taxon>Fusobacteriales</taxon>
        <taxon>Fusobacteriaceae</taxon>
        <taxon>Ilyobacter</taxon>
    </lineage>
</organism>
<dbReference type="PANTHER" id="PTHR46847">
    <property type="entry name" value="D-ALLOSE-BINDING PERIPLASMIC PROTEIN-RELATED"/>
    <property type="match status" value="1"/>
</dbReference>
<dbReference type="PANTHER" id="PTHR46847:SF1">
    <property type="entry name" value="D-ALLOSE-BINDING PERIPLASMIC PROTEIN-RELATED"/>
    <property type="match status" value="1"/>
</dbReference>
<gene>
    <name evidence="5" type="ordered locus">Ilyop_2122</name>
</gene>
<accession>E3HC43</accession>
<dbReference type="GO" id="GO:0030313">
    <property type="term" value="C:cell envelope"/>
    <property type="evidence" value="ECO:0007669"/>
    <property type="project" value="UniProtKB-SubCell"/>
</dbReference>
<proteinExistence type="inferred from homology"/>
<dbReference type="PROSITE" id="PS51257">
    <property type="entry name" value="PROKAR_LIPOPROTEIN"/>
    <property type="match status" value="1"/>
</dbReference>
<sequence length="311" mass="33747">MKKVISLVLLVTVIMGSLIGCGKKEEASGSKKIVLGIASNEYSQKWMTYLNERTKTYAEELGVETIFTDAKSDSAIQLANVENLIVQGVDAILIVMVDPTAPEPIINACKDAGIPLIGVNRNYKDAEVFVGSDAKSGGIMQMEYMANLLGNEGNIGLMLGTLGQDDTILRTEGNKEVIDKYEGLSIVLEEVGLWDRAKGMEIAENWLQSGVKLDAIVANNDEMAIGAIRALEGAGIKDMPVAAIDGTIDALEYVKNGLMDISLFYSPFRTAEISVDAALKKLKGEEVEQFVEVPFEPVTSENVDKYIAIWE</sequence>
<dbReference type="Gene3D" id="3.40.50.2300">
    <property type="match status" value="2"/>
</dbReference>
<feature type="domain" description="Periplasmic binding protein" evidence="4">
    <location>
        <begin position="37"/>
        <end position="286"/>
    </location>
</feature>
<keyword evidence="6" id="KW-1185">Reference proteome</keyword>
<keyword evidence="3" id="KW-0732">Signal</keyword>
<dbReference type="Pfam" id="PF13407">
    <property type="entry name" value="Peripla_BP_4"/>
    <property type="match status" value="1"/>
</dbReference>
<dbReference type="Proteomes" id="UP000006875">
    <property type="component" value="Plasmid pILYOP01"/>
</dbReference>
<protein>
    <submittedName>
        <fullName evidence="5">Periplasmic binding protein/LacI transcriptional regulator</fullName>
    </submittedName>
</protein>
<dbReference type="InterPro" id="IPR028082">
    <property type="entry name" value="Peripla_BP_I"/>
</dbReference>
<dbReference type="KEGG" id="ipo:Ilyop_2122"/>
<evidence type="ECO:0000256" key="1">
    <source>
        <dbReference type="ARBA" id="ARBA00004196"/>
    </source>
</evidence>
<comment type="similarity">
    <text evidence="2">Belongs to the bacterial solute-binding protein 2 family.</text>
</comment>
<evidence type="ECO:0000313" key="5">
    <source>
        <dbReference type="EMBL" id="ADO83886.1"/>
    </source>
</evidence>
<dbReference type="InterPro" id="IPR025997">
    <property type="entry name" value="SBP_2_dom"/>
</dbReference>